<evidence type="ECO:0000313" key="8">
    <source>
        <dbReference type="EMBL" id="MDC7717591.1"/>
    </source>
</evidence>
<comment type="caution">
    <text evidence="8">The sequence shown here is derived from an EMBL/GenBank/DDBJ whole genome shotgun (WGS) entry which is preliminary data.</text>
</comment>
<evidence type="ECO:0000259" key="7">
    <source>
        <dbReference type="SMART" id="SM00528"/>
    </source>
</evidence>
<keyword evidence="3" id="KW-0963">Cytoplasm</keyword>
<dbReference type="PANTHER" id="PTHR38097">
    <property type="match status" value="1"/>
</dbReference>
<protein>
    <submittedName>
        <fullName evidence="8">H-NS histone family protein</fullName>
    </submittedName>
</protein>
<feature type="compositionally biased region" description="Basic and acidic residues" evidence="6">
    <location>
        <begin position="56"/>
        <end position="68"/>
    </location>
</feature>
<feature type="coiled-coil region" evidence="5">
    <location>
        <begin position="7"/>
        <end position="34"/>
    </location>
</feature>
<gene>
    <name evidence="8" type="ORF">PQU95_10250</name>
</gene>
<dbReference type="InterPro" id="IPR037150">
    <property type="entry name" value="H-NS_C_dom_sf"/>
</dbReference>
<evidence type="ECO:0000256" key="6">
    <source>
        <dbReference type="SAM" id="MobiDB-lite"/>
    </source>
</evidence>
<keyword evidence="9" id="KW-1185">Reference proteome</keyword>
<evidence type="ECO:0000256" key="3">
    <source>
        <dbReference type="ARBA" id="ARBA00022490"/>
    </source>
</evidence>
<comment type="similarity">
    <text evidence="2">Belongs to the histone-like protein H-NS family.</text>
</comment>
<dbReference type="SMART" id="SM00528">
    <property type="entry name" value="HNS"/>
    <property type="match status" value="1"/>
</dbReference>
<reference evidence="8 9" key="1">
    <citation type="submission" date="2023-01" db="EMBL/GenBank/DDBJ databases">
        <title>Novel species of the genus Vogesella isolated from rivers.</title>
        <authorList>
            <person name="Lu H."/>
        </authorList>
    </citation>
    <scope>NUCLEOTIDE SEQUENCE [LARGE SCALE GENOMIC DNA]</scope>
    <source>
        <strain evidence="8 9">DC21W</strain>
    </source>
</reference>
<evidence type="ECO:0000256" key="1">
    <source>
        <dbReference type="ARBA" id="ARBA00004453"/>
    </source>
</evidence>
<dbReference type="InterPro" id="IPR027444">
    <property type="entry name" value="H-NS_C_dom"/>
</dbReference>
<accession>A0ABT5IZE9</accession>
<dbReference type="PANTHER" id="PTHR38097:SF2">
    <property type="entry name" value="DNA-BINDING PROTEIN STPA"/>
    <property type="match status" value="1"/>
</dbReference>
<dbReference type="Pfam" id="PF00816">
    <property type="entry name" value="Histone_HNS"/>
    <property type="match status" value="1"/>
</dbReference>
<dbReference type="RefSeq" id="WP_272751906.1">
    <property type="nucleotide sequence ID" value="NZ_JAQQLF010000011.1"/>
</dbReference>
<feature type="domain" description="DNA-binding protein H-NS-like C-terminal" evidence="7">
    <location>
        <begin position="67"/>
        <end position="109"/>
    </location>
</feature>
<dbReference type="Gene3D" id="4.10.430.10">
    <property type="entry name" value="Histone-like protein H-NS, C-terminal domain"/>
    <property type="match status" value="1"/>
</dbReference>
<dbReference type="SUPFAM" id="SSF81273">
    <property type="entry name" value="H-NS histone-like proteins"/>
    <property type="match status" value="1"/>
</dbReference>
<proteinExistence type="inferred from homology"/>
<sequence length="112" mass="12538">MNEMQELQQLQQQIAELQQKAKELAQKNKAQIVADMKQQITLYGITATELGFTSSDSEKSSKTGKDGQKSTTVSVKYRDGDNTWTGRGKQPKWLVEAIANGKSKEDFLINND</sequence>
<evidence type="ECO:0000256" key="2">
    <source>
        <dbReference type="ARBA" id="ARBA00010610"/>
    </source>
</evidence>
<keyword evidence="4" id="KW-0238">DNA-binding</keyword>
<feature type="region of interest" description="Disordered" evidence="6">
    <location>
        <begin position="53"/>
        <end position="88"/>
    </location>
</feature>
<comment type="subcellular location">
    <subcellularLocation>
        <location evidence="1">Cytoplasm</location>
        <location evidence="1">Nucleoid</location>
    </subcellularLocation>
</comment>
<evidence type="ECO:0000313" key="9">
    <source>
        <dbReference type="Proteomes" id="UP001219956"/>
    </source>
</evidence>
<evidence type="ECO:0000256" key="4">
    <source>
        <dbReference type="ARBA" id="ARBA00023125"/>
    </source>
</evidence>
<dbReference type="EMBL" id="JAQQLF010000011">
    <property type="protein sequence ID" value="MDC7717591.1"/>
    <property type="molecule type" value="Genomic_DNA"/>
</dbReference>
<keyword evidence="5" id="KW-0175">Coiled coil</keyword>
<name>A0ABT5IZE9_9NEIS</name>
<organism evidence="8 9">
    <name type="scientific">Vogesella aquatica</name>
    <dbReference type="NCBI Taxonomy" id="2984206"/>
    <lineage>
        <taxon>Bacteria</taxon>
        <taxon>Pseudomonadati</taxon>
        <taxon>Pseudomonadota</taxon>
        <taxon>Betaproteobacteria</taxon>
        <taxon>Neisseriales</taxon>
        <taxon>Chromobacteriaceae</taxon>
        <taxon>Vogesella</taxon>
    </lineage>
</organism>
<evidence type="ECO:0000256" key="5">
    <source>
        <dbReference type="SAM" id="Coils"/>
    </source>
</evidence>
<dbReference type="Proteomes" id="UP001219956">
    <property type="component" value="Unassembled WGS sequence"/>
</dbReference>